<comment type="caution">
    <text evidence="4">The sequence shown here is derived from an EMBL/GenBank/DDBJ whole genome shotgun (WGS) entry which is preliminary data.</text>
</comment>
<sequence length="119" mass="13687">MDTSDKNIFAERLRFAREKIRNLTQAQLSEKSGLPATSISHFENTEGSRKPSFDNLRRLARALDVTTDYLLGSTESPMGIIDDTDALYRDVKSLSEDDKKFAEDMIKKMIERNREKNNK</sequence>
<dbReference type="InterPro" id="IPR001387">
    <property type="entry name" value="Cro/C1-type_HTH"/>
</dbReference>
<dbReference type="SMART" id="SM00530">
    <property type="entry name" value="HTH_XRE"/>
    <property type="match status" value="1"/>
</dbReference>
<evidence type="ECO:0000256" key="1">
    <source>
        <dbReference type="ARBA" id="ARBA00023125"/>
    </source>
</evidence>
<dbReference type="PATRIC" id="fig|1212489.4.peg.2824"/>
<dbReference type="InterPro" id="IPR010982">
    <property type="entry name" value="Lambda_DNA-bd_dom_sf"/>
</dbReference>
<dbReference type="PROSITE" id="PS50943">
    <property type="entry name" value="HTH_CROC1"/>
    <property type="match status" value="1"/>
</dbReference>
<dbReference type="RefSeq" id="WP_058496961.1">
    <property type="nucleotide sequence ID" value="NZ_CAAAIU010000027.1"/>
</dbReference>
<feature type="domain" description="HTH cro/C1-type" evidence="3">
    <location>
        <begin position="13"/>
        <end position="70"/>
    </location>
</feature>
<evidence type="ECO:0000259" key="3">
    <source>
        <dbReference type="PROSITE" id="PS50943"/>
    </source>
</evidence>
<dbReference type="EMBL" id="LNXY01000031">
    <property type="protein sequence ID" value="KTC84518.1"/>
    <property type="molecule type" value="Genomic_DNA"/>
</dbReference>
<dbReference type="Pfam" id="PF01381">
    <property type="entry name" value="HTH_3"/>
    <property type="match status" value="1"/>
</dbReference>
<dbReference type="InterPro" id="IPR050807">
    <property type="entry name" value="TransReg_Diox_bact_type"/>
</dbReference>
<organism evidence="4 5">
    <name type="scientific">Legionella drozanskii LLAP-1</name>
    <dbReference type="NCBI Taxonomy" id="1212489"/>
    <lineage>
        <taxon>Bacteria</taxon>
        <taxon>Pseudomonadati</taxon>
        <taxon>Pseudomonadota</taxon>
        <taxon>Gammaproteobacteria</taxon>
        <taxon>Legionellales</taxon>
        <taxon>Legionellaceae</taxon>
        <taxon>Legionella</taxon>
    </lineage>
</organism>
<dbReference type="SUPFAM" id="SSF47413">
    <property type="entry name" value="lambda repressor-like DNA-binding domains"/>
    <property type="match status" value="1"/>
</dbReference>
<feature type="region of interest" description="Disordered" evidence="2">
    <location>
        <begin position="27"/>
        <end position="50"/>
    </location>
</feature>
<dbReference type="GO" id="GO:0003700">
    <property type="term" value="F:DNA-binding transcription factor activity"/>
    <property type="evidence" value="ECO:0007669"/>
    <property type="project" value="TreeGrafter"/>
</dbReference>
<dbReference type="STRING" id="1212489.Ldro_2682"/>
<gene>
    <name evidence="4" type="ORF">Ldro_2682</name>
</gene>
<name>A0A0W0SMC0_9GAMM</name>
<dbReference type="AlphaFoldDB" id="A0A0W0SMC0"/>
<dbReference type="Gene3D" id="1.10.260.40">
    <property type="entry name" value="lambda repressor-like DNA-binding domains"/>
    <property type="match status" value="1"/>
</dbReference>
<evidence type="ECO:0000313" key="4">
    <source>
        <dbReference type="EMBL" id="KTC84518.1"/>
    </source>
</evidence>
<dbReference type="GO" id="GO:0005829">
    <property type="term" value="C:cytosol"/>
    <property type="evidence" value="ECO:0007669"/>
    <property type="project" value="TreeGrafter"/>
</dbReference>
<evidence type="ECO:0000313" key="5">
    <source>
        <dbReference type="Proteomes" id="UP000054736"/>
    </source>
</evidence>
<dbReference type="OrthoDB" id="9800901at2"/>
<protein>
    <submittedName>
        <fullName evidence="4">Phage repressor</fullName>
    </submittedName>
</protein>
<dbReference type="CDD" id="cd00093">
    <property type="entry name" value="HTH_XRE"/>
    <property type="match status" value="1"/>
</dbReference>
<evidence type="ECO:0000256" key="2">
    <source>
        <dbReference type="SAM" id="MobiDB-lite"/>
    </source>
</evidence>
<feature type="compositionally biased region" description="Polar residues" evidence="2">
    <location>
        <begin position="27"/>
        <end position="42"/>
    </location>
</feature>
<dbReference type="PANTHER" id="PTHR46797">
    <property type="entry name" value="HTH-TYPE TRANSCRIPTIONAL REGULATOR"/>
    <property type="match status" value="1"/>
</dbReference>
<proteinExistence type="predicted"/>
<dbReference type="PANTHER" id="PTHR46797:SF1">
    <property type="entry name" value="METHYLPHOSPHONATE SYNTHASE"/>
    <property type="match status" value="1"/>
</dbReference>
<dbReference type="Proteomes" id="UP000054736">
    <property type="component" value="Unassembled WGS sequence"/>
</dbReference>
<keyword evidence="5" id="KW-1185">Reference proteome</keyword>
<dbReference type="GO" id="GO:0003677">
    <property type="term" value="F:DNA binding"/>
    <property type="evidence" value="ECO:0007669"/>
    <property type="project" value="UniProtKB-KW"/>
</dbReference>
<accession>A0A0W0SMC0</accession>
<keyword evidence="1" id="KW-0238">DNA-binding</keyword>
<reference evidence="4 5" key="1">
    <citation type="submission" date="2015-11" db="EMBL/GenBank/DDBJ databases">
        <title>Genomic analysis of 38 Legionella species identifies large and diverse effector repertoires.</title>
        <authorList>
            <person name="Burstein D."/>
            <person name="Amaro F."/>
            <person name="Zusman T."/>
            <person name="Lifshitz Z."/>
            <person name="Cohen O."/>
            <person name="Gilbert J.A."/>
            <person name="Pupko T."/>
            <person name="Shuman H.A."/>
            <person name="Segal G."/>
        </authorList>
    </citation>
    <scope>NUCLEOTIDE SEQUENCE [LARGE SCALE GENOMIC DNA]</scope>
    <source>
        <strain evidence="4 5">ATCC 700990</strain>
    </source>
</reference>